<proteinExistence type="predicted"/>
<organism evidence="1">
    <name type="scientific">marine sediment metagenome</name>
    <dbReference type="NCBI Taxonomy" id="412755"/>
    <lineage>
        <taxon>unclassified sequences</taxon>
        <taxon>metagenomes</taxon>
        <taxon>ecological metagenomes</taxon>
    </lineage>
</organism>
<reference evidence="1" key="1">
    <citation type="journal article" date="2015" name="Nature">
        <title>Complex archaea that bridge the gap between prokaryotes and eukaryotes.</title>
        <authorList>
            <person name="Spang A."/>
            <person name="Saw J.H."/>
            <person name="Jorgensen S.L."/>
            <person name="Zaremba-Niedzwiedzka K."/>
            <person name="Martijn J."/>
            <person name="Lind A.E."/>
            <person name="van Eijk R."/>
            <person name="Schleper C."/>
            <person name="Guy L."/>
            <person name="Ettema T.J."/>
        </authorList>
    </citation>
    <scope>NUCLEOTIDE SEQUENCE</scope>
</reference>
<name>A0A0F9RDE3_9ZZZZ</name>
<sequence length="156" mass="17751">MPRLRVCAVSLFIALVLLAITARRTGSFYIYPLGMIVCDSHDECAHEHGHKLDQEHGFISQTPEFQAAIDRYTRECAHIDDTVPLDILLGVVIVCGIVEDFPGVNAPHKPYSNPLQAFIYGYHDYNGWGGYDELYAEIFEFKEYVILPAELVKYWP</sequence>
<comment type="caution">
    <text evidence="1">The sequence shown here is derived from an EMBL/GenBank/DDBJ whole genome shotgun (WGS) entry which is preliminary data.</text>
</comment>
<dbReference type="EMBL" id="LAZR01000998">
    <property type="protein sequence ID" value="KKN52904.1"/>
    <property type="molecule type" value="Genomic_DNA"/>
</dbReference>
<dbReference type="AlphaFoldDB" id="A0A0F9RDE3"/>
<gene>
    <name evidence="1" type="ORF">LCGC14_0607660</name>
</gene>
<protein>
    <submittedName>
        <fullName evidence="1">Uncharacterized protein</fullName>
    </submittedName>
</protein>
<evidence type="ECO:0000313" key="1">
    <source>
        <dbReference type="EMBL" id="KKN52904.1"/>
    </source>
</evidence>
<accession>A0A0F9RDE3</accession>